<dbReference type="RefSeq" id="WP_085284245.1">
    <property type="nucleotide sequence ID" value="NZ_FOBI01000003.1"/>
</dbReference>
<dbReference type="STRING" id="641665.GCA_002104455_02716"/>
<dbReference type="Proteomes" id="UP000199297">
    <property type="component" value="Unassembled WGS sequence"/>
</dbReference>
<evidence type="ECO:0008006" key="4">
    <source>
        <dbReference type="Google" id="ProtNLM"/>
    </source>
</evidence>
<feature type="signal peptide" evidence="1">
    <location>
        <begin position="1"/>
        <end position="23"/>
    </location>
</feature>
<dbReference type="AlphaFoldDB" id="A0A1H7KAD1"/>
<proteinExistence type="predicted"/>
<name>A0A1H7KAD1_9GAMM</name>
<dbReference type="EMBL" id="FOBI01000003">
    <property type="protein sequence ID" value="SEK83788.1"/>
    <property type="molecule type" value="Genomic_DNA"/>
</dbReference>
<organism evidence="2 3">
    <name type="scientific">Colwellia chukchiensis</name>
    <dbReference type="NCBI Taxonomy" id="641665"/>
    <lineage>
        <taxon>Bacteria</taxon>
        <taxon>Pseudomonadati</taxon>
        <taxon>Pseudomonadota</taxon>
        <taxon>Gammaproteobacteria</taxon>
        <taxon>Alteromonadales</taxon>
        <taxon>Colwelliaceae</taxon>
        <taxon>Colwellia</taxon>
    </lineage>
</organism>
<dbReference type="OrthoDB" id="6223968at2"/>
<reference evidence="3" key="1">
    <citation type="submission" date="2016-10" db="EMBL/GenBank/DDBJ databases">
        <authorList>
            <person name="Varghese N."/>
            <person name="Submissions S."/>
        </authorList>
    </citation>
    <scope>NUCLEOTIDE SEQUENCE [LARGE SCALE GENOMIC DNA]</scope>
    <source>
        <strain evidence="3">CGMCC 1.9127</strain>
    </source>
</reference>
<evidence type="ECO:0000256" key="1">
    <source>
        <dbReference type="SAM" id="SignalP"/>
    </source>
</evidence>
<gene>
    <name evidence="2" type="ORF">SAMN05216262_10377</name>
</gene>
<evidence type="ECO:0000313" key="3">
    <source>
        <dbReference type="Proteomes" id="UP000199297"/>
    </source>
</evidence>
<keyword evidence="3" id="KW-1185">Reference proteome</keyword>
<keyword evidence="1" id="KW-0732">Signal</keyword>
<sequence length="266" mass="29506">MNCSYPKFACALLCSIFTTCSQAALISYQLLTPDNYTQVNYTNPFKQAFSSAEDGFQIYQRQRTSTIPQALIDDTMTKSADRLGVIKSTNNHDFFGIVDTINQDNPSGAVNAYWQLDISTLSSLALVMDIAAMGDFESSDYFLWRYRIDNGGYTVLFQGQSDEDGVAQYQLEDNSWQILNDPMTVNSKALNNVFQTFSTDILATGNQMTLELIASSNGGSEAVAFQKIAIQGQAKSVAVNEPKTYFLLLLAVIWLCVMRSKNIALK</sequence>
<accession>A0A1H7KAD1</accession>
<protein>
    <recommendedName>
        <fullName evidence="4">PEP-CTERM protein-sorting domain-containing protein</fullName>
    </recommendedName>
</protein>
<feature type="chain" id="PRO_5011593655" description="PEP-CTERM protein-sorting domain-containing protein" evidence="1">
    <location>
        <begin position="24"/>
        <end position="266"/>
    </location>
</feature>
<evidence type="ECO:0000313" key="2">
    <source>
        <dbReference type="EMBL" id="SEK83788.1"/>
    </source>
</evidence>